<evidence type="ECO:0000313" key="1">
    <source>
        <dbReference type="EMBL" id="KAB2796288.1"/>
    </source>
</evidence>
<evidence type="ECO:0000313" key="4">
    <source>
        <dbReference type="Proteomes" id="UP000642265"/>
    </source>
</evidence>
<reference evidence="2" key="2">
    <citation type="submission" date="2020-09" db="EMBL/GenBank/DDBJ databases">
        <authorList>
            <person name="Dalcin Martins P."/>
        </authorList>
    </citation>
    <scope>NUCLEOTIDE SEQUENCE</scope>
    <source>
        <strain evidence="2">MAG47</strain>
    </source>
</reference>
<dbReference type="Proteomes" id="UP000642265">
    <property type="component" value="Unassembled WGS sequence"/>
</dbReference>
<reference evidence="2" key="3">
    <citation type="submission" date="2020-10" db="EMBL/GenBank/DDBJ databases">
        <title>Enrichment of novel Verrucomicrobia, Bacteroidetes and Krumholzibacteria in an oxygen-limited, methane- and iron-fed bioreactor inoculated with Bothnian Sea sediments.</title>
        <authorList>
            <person name="Martins P.D."/>
            <person name="de Jong A."/>
            <person name="Lenstra W.K."/>
            <person name="van Helmond N.A.G.M."/>
            <person name="Slomp C.P."/>
            <person name="Jetten M.S.M."/>
            <person name="Welte C.U."/>
            <person name="Rasigraf O."/>
        </authorList>
    </citation>
    <scope>NUCLEOTIDE SEQUENCE</scope>
    <source>
        <strain evidence="2">MAG47</strain>
    </source>
</reference>
<comment type="caution">
    <text evidence="2">The sequence shown here is derived from an EMBL/GenBank/DDBJ whole genome shotgun (WGS) entry which is preliminary data.</text>
</comment>
<gene>
    <name evidence="1" type="ORF">F9L06_16200</name>
    <name evidence="2" type="ORF">IH622_16175</name>
</gene>
<organism evidence="2 4">
    <name type="scientific">Brucella anthropi</name>
    <name type="common">Ochrobactrum anthropi</name>
    <dbReference type="NCBI Taxonomy" id="529"/>
    <lineage>
        <taxon>Bacteria</taxon>
        <taxon>Pseudomonadati</taxon>
        <taxon>Pseudomonadota</taxon>
        <taxon>Alphaproteobacteria</taxon>
        <taxon>Hyphomicrobiales</taxon>
        <taxon>Brucellaceae</taxon>
        <taxon>Brucella/Ochrobactrum group</taxon>
        <taxon>Brucella</taxon>
    </lineage>
</organism>
<dbReference type="Pfam" id="PF13692">
    <property type="entry name" value="Glyco_trans_1_4"/>
    <property type="match status" value="1"/>
</dbReference>
<dbReference type="EMBL" id="JACZKO010000040">
    <property type="protein sequence ID" value="MBE0562342.1"/>
    <property type="molecule type" value="Genomic_DNA"/>
</dbReference>
<dbReference type="Proteomes" id="UP000441102">
    <property type="component" value="Unassembled WGS sequence"/>
</dbReference>
<accession>A0A011THS9</accession>
<name>A0A011THS9_BRUAN</name>
<dbReference type="RefSeq" id="WP_010660700.1">
    <property type="nucleotide sequence ID" value="NZ_CP044971.1"/>
</dbReference>
<evidence type="ECO:0000313" key="2">
    <source>
        <dbReference type="EMBL" id="MBE0562342.1"/>
    </source>
</evidence>
<dbReference type="SUPFAM" id="SSF53756">
    <property type="entry name" value="UDP-Glycosyltransferase/glycogen phosphorylase"/>
    <property type="match status" value="1"/>
</dbReference>
<dbReference type="EMBL" id="WBWX01000005">
    <property type="protein sequence ID" value="KAB2796288.1"/>
    <property type="molecule type" value="Genomic_DNA"/>
</dbReference>
<protein>
    <submittedName>
        <fullName evidence="1 2">Glycosyltransferase</fullName>
    </submittedName>
</protein>
<proteinExistence type="predicted"/>
<dbReference type="AlphaFoldDB" id="A0A011THS9"/>
<keyword evidence="2" id="KW-0808">Transferase</keyword>
<dbReference type="GO" id="GO:0016740">
    <property type="term" value="F:transferase activity"/>
    <property type="evidence" value="ECO:0007669"/>
    <property type="project" value="UniProtKB-KW"/>
</dbReference>
<evidence type="ECO:0000313" key="3">
    <source>
        <dbReference type="Proteomes" id="UP000441102"/>
    </source>
</evidence>
<sequence>MPSPHLVFVTSIVPHGVPTTGYEVANAAVVDGLRRSGAKVTVLGFTWPGVKADAADTVVLGEVEVRTEGAGIKRKIGWVLKSFLTGLTVSSAKLRVIPAETLRAAIAKIGPFDAYVLNGVTLPGAFEDIFKDKPSLFVAHNVEYRSAEENAADAGSFIQKFLFSREAHILKGLESRLIGDARFVFTFAEDDGPALGLGPDRFATMPLVTPGGTQAAQQRPMKYDLALIGTWTWHPNRIGLEWFLREVKPHLPDDISIAIAGNTPADLIATWSGVRSGVDFLGKVPDATEFVESGALVPLISRAGTGVQLKTIETFELGMPSVATSHSVRGIGNIPANCTIADNPKAFAAAIVERIEKIRLGDRQRLDGKAFTGSQIEGMDRAVARGLQALHGEEKNTDQA</sequence>
<reference evidence="1 3" key="1">
    <citation type="submission" date="2019-09" db="EMBL/GenBank/DDBJ databases">
        <title>Taxonomic organization of the family Brucellaceae based on a phylogenomic approach.</title>
        <authorList>
            <person name="Leclercq S."/>
            <person name="Cloeckaert A."/>
            <person name="Zygmunt M.S."/>
        </authorList>
    </citation>
    <scope>NUCLEOTIDE SEQUENCE [LARGE SCALE GENOMIC DNA]</scope>
    <source>
        <strain evidence="1 3">CCUG 34461</strain>
    </source>
</reference>
<dbReference type="GeneID" id="61314527"/>